<dbReference type="RefSeq" id="WP_227177406.1">
    <property type="nucleotide sequence ID" value="NZ_JAJBZT010000001.1"/>
</dbReference>
<feature type="domain" description="HTH lysR-type" evidence="5">
    <location>
        <begin position="12"/>
        <end position="69"/>
    </location>
</feature>
<evidence type="ECO:0000256" key="1">
    <source>
        <dbReference type="ARBA" id="ARBA00009437"/>
    </source>
</evidence>
<gene>
    <name evidence="6" type="ORF">LIN78_00480</name>
</gene>
<dbReference type="InterPro" id="IPR005119">
    <property type="entry name" value="LysR_subst-bd"/>
</dbReference>
<evidence type="ECO:0000313" key="7">
    <source>
        <dbReference type="Proteomes" id="UP001165395"/>
    </source>
</evidence>
<sequence>MSKILPINSGGPEWNDLFFFTQVALQGGFASASRVLGIPKSRLSRRVAELEKQLGVRLLQRTTRSLALTDVGQRYLQHCQSMLLAAQEADDTVRQLNNTPRGPIRVSCPIVLSQGLMTEILPEFMRQYPEVSVHLDATNRRVDLIEDGIDVAIRVRTVAYEDASLVMRSFGFSSSHLFASPDWIARHPPISDPRDITGTDTLSMVPYDGRYLMGFESGGQSVSVPHTPKLVTDDMFLLHAAAVGGVGAVVLPDFLCKHAVDTGKLQVLLPDWNLPEGNLHIVFPTRRGLVPAVRVFIDTLACALPKLATEVGVSIRL</sequence>
<proteinExistence type="inferred from homology"/>
<evidence type="ECO:0000313" key="6">
    <source>
        <dbReference type="EMBL" id="MCB6182031.1"/>
    </source>
</evidence>
<accession>A0ABS8D1G4</accession>
<dbReference type="Gene3D" id="1.10.10.10">
    <property type="entry name" value="Winged helix-like DNA-binding domain superfamily/Winged helix DNA-binding domain"/>
    <property type="match status" value="1"/>
</dbReference>
<keyword evidence="4" id="KW-0804">Transcription</keyword>
<dbReference type="InterPro" id="IPR058163">
    <property type="entry name" value="LysR-type_TF_proteobact-type"/>
</dbReference>
<comment type="caution">
    <text evidence="6">The sequence shown here is derived from an EMBL/GenBank/DDBJ whole genome shotgun (WGS) entry which is preliminary data.</text>
</comment>
<protein>
    <submittedName>
        <fullName evidence="6">LysR family transcriptional regulator</fullName>
    </submittedName>
</protein>
<evidence type="ECO:0000256" key="3">
    <source>
        <dbReference type="ARBA" id="ARBA00023125"/>
    </source>
</evidence>
<keyword evidence="3" id="KW-0238">DNA-binding</keyword>
<evidence type="ECO:0000256" key="2">
    <source>
        <dbReference type="ARBA" id="ARBA00023015"/>
    </source>
</evidence>
<organism evidence="6 7">
    <name type="scientific">Leeia speluncae</name>
    <dbReference type="NCBI Taxonomy" id="2884804"/>
    <lineage>
        <taxon>Bacteria</taxon>
        <taxon>Pseudomonadati</taxon>
        <taxon>Pseudomonadota</taxon>
        <taxon>Betaproteobacteria</taxon>
        <taxon>Neisseriales</taxon>
        <taxon>Leeiaceae</taxon>
        <taxon>Leeia</taxon>
    </lineage>
</organism>
<keyword evidence="7" id="KW-1185">Reference proteome</keyword>
<keyword evidence="2" id="KW-0805">Transcription regulation</keyword>
<dbReference type="InterPro" id="IPR000847">
    <property type="entry name" value="LysR_HTH_N"/>
</dbReference>
<dbReference type="SUPFAM" id="SSF46785">
    <property type="entry name" value="Winged helix' DNA-binding domain"/>
    <property type="match status" value="1"/>
</dbReference>
<dbReference type="Proteomes" id="UP001165395">
    <property type="component" value="Unassembled WGS sequence"/>
</dbReference>
<dbReference type="Pfam" id="PF00126">
    <property type="entry name" value="HTH_1"/>
    <property type="match status" value="1"/>
</dbReference>
<name>A0ABS8D1G4_9NEIS</name>
<comment type="similarity">
    <text evidence="1">Belongs to the LysR transcriptional regulatory family.</text>
</comment>
<reference evidence="6" key="1">
    <citation type="submission" date="2021-10" db="EMBL/GenBank/DDBJ databases">
        <title>The complete genome sequence of Leeia sp. TBRC 13508.</title>
        <authorList>
            <person name="Charoenyingcharoen P."/>
            <person name="Yukphan P."/>
        </authorList>
    </citation>
    <scope>NUCLEOTIDE SEQUENCE</scope>
    <source>
        <strain evidence="6">TBRC 13508</strain>
    </source>
</reference>
<dbReference type="Pfam" id="PF03466">
    <property type="entry name" value="LysR_substrate"/>
    <property type="match status" value="1"/>
</dbReference>
<dbReference type="PROSITE" id="PS50931">
    <property type="entry name" value="HTH_LYSR"/>
    <property type="match status" value="1"/>
</dbReference>
<evidence type="ECO:0000259" key="5">
    <source>
        <dbReference type="PROSITE" id="PS50931"/>
    </source>
</evidence>
<dbReference type="InterPro" id="IPR036390">
    <property type="entry name" value="WH_DNA-bd_sf"/>
</dbReference>
<dbReference type="PANTHER" id="PTHR30537">
    <property type="entry name" value="HTH-TYPE TRANSCRIPTIONAL REGULATOR"/>
    <property type="match status" value="1"/>
</dbReference>
<dbReference type="PANTHER" id="PTHR30537:SF31">
    <property type="entry name" value="TRANSCRIPTIONAL REGULATOR, LYSR FAMILY"/>
    <property type="match status" value="1"/>
</dbReference>
<evidence type="ECO:0000256" key="4">
    <source>
        <dbReference type="ARBA" id="ARBA00023163"/>
    </source>
</evidence>
<dbReference type="Gene3D" id="3.40.190.290">
    <property type="match status" value="1"/>
</dbReference>
<dbReference type="InterPro" id="IPR036388">
    <property type="entry name" value="WH-like_DNA-bd_sf"/>
</dbReference>
<dbReference type="SUPFAM" id="SSF53850">
    <property type="entry name" value="Periplasmic binding protein-like II"/>
    <property type="match status" value="1"/>
</dbReference>
<dbReference type="EMBL" id="JAJBZT010000001">
    <property type="protein sequence ID" value="MCB6182031.1"/>
    <property type="molecule type" value="Genomic_DNA"/>
</dbReference>